<feature type="chain" id="PRO_5031327003" description="RxLR effector protein" evidence="2">
    <location>
        <begin position="20"/>
        <end position="223"/>
    </location>
</feature>
<evidence type="ECO:0000256" key="2">
    <source>
        <dbReference type="SAM" id="SignalP"/>
    </source>
</evidence>
<feature type="region of interest" description="Disordered" evidence="1">
    <location>
        <begin position="179"/>
        <end position="223"/>
    </location>
</feature>
<feature type="compositionally biased region" description="Basic residues" evidence="1">
    <location>
        <begin position="198"/>
        <end position="209"/>
    </location>
</feature>
<accession>A0A7S3UX32</accession>
<keyword evidence="2" id="KW-0732">Signal</keyword>
<evidence type="ECO:0000256" key="1">
    <source>
        <dbReference type="SAM" id="MobiDB-lite"/>
    </source>
</evidence>
<dbReference type="AlphaFoldDB" id="A0A7S3UX32"/>
<evidence type="ECO:0008006" key="4">
    <source>
        <dbReference type="Google" id="ProtNLM"/>
    </source>
</evidence>
<proteinExistence type="predicted"/>
<feature type="signal peptide" evidence="2">
    <location>
        <begin position="1"/>
        <end position="19"/>
    </location>
</feature>
<name>A0A7S3UX32_HETAK</name>
<protein>
    <recommendedName>
        <fullName evidence="4">RxLR effector protein</fullName>
    </recommendedName>
</protein>
<organism evidence="3">
    <name type="scientific">Heterosigma akashiwo</name>
    <name type="common">Chromophytic alga</name>
    <name type="synonym">Heterosigma carterae</name>
    <dbReference type="NCBI Taxonomy" id="2829"/>
    <lineage>
        <taxon>Eukaryota</taxon>
        <taxon>Sar</taxon>
        <taxon>Stramenopiles</taxon>
        <taxon>Ochrophyta</taxon>
        <taxon>Raphidophyceae</taxon>
        <taxon>Chattonellales</taxon>
        <taxon>Chattonellaceae</taxon>
        <taxon>Heterosigma</taxon>
    </lineage>
</organism>
<dbReference type="EMBL" id="HBIU01012060">
    <property type="protein sequence ID" value="CAE0626721.1"/>
    <property type="molecule type" value="Transcribed_RNA"/>
</dbReference>
<gene>
    <name evidence="3" type="ORF">HAKA00212_LOCUS5397</name>
</gene>
<sequence length="223" mass="24380">MKIFSIVFLFALALAMVAANHEGGEHLNQSAGKANGEEHSQMPDSVKALNDFADAQSGGNNLNHNGHSAGVNVGTHSLSVRHEPNEVPHLDDFKKRGVKIDELGRPLPPTHDRIPSDKLRAVQDGMKAMFKHPDAEPVANLGHGHRLKKEEAPEAAPVDLGDVHRNGKLKKEEHSAAFDEWNGRKNHMKEELHAKLPGTHKKRGLRGGHSKAAPRGDRIPHKP</sequence>
<reference evidence="3" key="1">
    <citation type="submission" date="2021-01" db="EMBL/GenBank/DDBJ databases">
        <authorList>
            <person name="Corre E."/>
            <person name="Pelletier E."/>
            <person name="Niang G."/>
            <person name="Scheremetjew M."/>
            <person name="Finn R."/>
            <person name="Kale V."/>
            <person name="Holt S."/>
            <person name="Cochrane G."/>
            <person name="Meng A."/>
            <person name="Brown T."/>
            <person name="Cohen L."/>
        </authorList>
    </citation>
    <scope>NUCLEOTIDE SEQUENCE</scope>
    <source>
        <strain evidence="3">CCMP3107</strain>
    </source>
</reference>
<feature type="compositionally biased region" description="Basic and acidic residues" evidence="1">
    <location>
        <begin position="214"/>
        <end position="223"/>
    </location>
</feature>
<evidence type="ECO:0000313" key="3">
    <source>
        <dbReference type="EMBL" id="CAE0626721.1"/>
    </source>
</evidence>
<feature type="compositionally biased region" description="Basic and acidic residues" evidence="1">
    <location>
        <begin position="179"/>
        <end position="194"/>
    </location>
</feature>